<evidence type="ECO:0000256" key="5">
    <source>
        <dbReference type="SAM" id="Phobius"/>
    </source>
</evidence>
<dbReference type="InterPro" id="IPR050768">
    <property type="entry name" value="UPF0353/GerABKA_families"/>
</dbReference>
<comment type="caution">
    <text evidence="7">The sequence shown here is derived from an EMBL/GenBank/DDBJ whole genome shotgun (WGS) entry which is preliminary data.</text>
</comment>
<evidence type="ECO:0000259" key="6">
    <source>
        <dbReference type="PROSITE" id="PS50234"/>
    </source>
</evidence>
<feature type="transmembrane region" description="Helical" evidence="5">
    <location>
        <begin position="6"/>
        <end position="27"/>
    </location>
</feature>
<protein>
    <submittedName>
        <fullName evidence="7">Aerotolerance regulator BatB</fullName>
    </submittedName>
</protein>
<keyword evidence="2 5" id="KW-0812">Transmembrane</keyword>
<keyword evidence="3 5" id="KW-1133">Transmembrane helix</keyword>
<feature type="transmembrane region" description="Helical" evidence="5">
    <location>
        <begin position="47"/>
        <end position="67"/>
    </location>
</feature>
<evidence type="ECO:0000256" key="2">
    <source>
        <dbReference type="ARBA" id="ARBA00022692"/>
    </source>
</evidence>
<dbReference type="PANTHER" id="PTHR22550:SF5">
    <property type="entry name" value="LEUCINE ZIPPER PROTEIN 4"/>
    <property type="match status" value="1"/>
</dbReference>
<evidence type="ECO:0000313" key="7">
    <source>
        <dbReference type="EMBL" id="OHX66457.1"/>
    </source>
</evidence>
<dbReference type="Proteomes" id="UP000179797">
    <property type="component" value="Unassembled WGS sequence"/>
</dbReference>
<reference evidence="7 8" key="1">
    <citation type="journal article" date="2012" name="Int. J. Syst. Evol. Microbiol.">
        <title>Flammeovirga pacifica sp. nov., isolated from deep-sea sediment.</title>
        <authorList>
            <person name="Xu H."/>
            <person name="Fu Y."/>
            <person name="Yang N."/>
            <person name="Ding Z."/>
            <person name="Lai Q."/>
            <person name="Zeng R."/>
        </authorList>
    </citation>
    <scope>NUCLEOTIDE SEQUENCE [LARGE SCALE GENOMIC DNA]</scope>
    <source>
        <strain evidence="8">DSM 24597 / LMG 26175 / WPAGA1</strain>
    </source>
</reference>
<keyword evidence="1" id="KW-1003">Cell membrane</keyword>
<proteinExistence type="predicted"/>
<dbReference type="RefSeq" id="WP_044221665.1">
    <property type="nucleotide sequence ID" value="NZ_JRYR02000001.1"/>
</dbReference>
<evidence type="ECO:0000256" key="4">
    <source>
        <dbReference type="ARBA" id="ARBA00023136"/>
    </source>
</evidence>
<dbReference type="InterPro" id="IPR002035">
    <property type="entry name" value="VWF_A"/>
</dbReference>
<gene>
    <name evidence="7" type="ORF">NH26_08850</name>
</gene>
<dbReference type="OrthoDB" id="6206554at2"/>
<feature type="transmembrane region" description="Helical" evidence="5">
    <location>
        <begin position="300"/>
        <end position="322"/>
    </location>
</feature>
<dbReference type="AlphaFoldDB" id="A0A1S1YZN6"/>
<accession>A0A1S1YZN6</accession>
<dbReference type="Pfam" id="PF00092">
    <property type="entry name" value="VWA"/>
    <property type="match status" value="1"/>
</dbReference>
<evidence type="ECO:0000256" key="1">
    <source>
        <dbReference type="ARBA" id="ARBA00022475"/>
    </source>
</evidence>
<dbReference type="EMBL" id="JRYR02000001">
    <property type="protein sequence ID" value="OHX66457.1"/>
    <property type="molecule type" value="Genomic_DNA"/>
</dbReference>
<sequence length="324" mass="35611">MSLTSSLGTVELTLIGLFILTYGFYLLRVINARKSFRAKGGATLYKLVLRTVYFTLFIFSLLGPTFGEMKKEIKAVSKDIYICVDLSKSMDAVDVKPSRLAKLKFELKQIVKSFNSDRLGLIVFTSDAFLQCPLTYDGNALNMFIETMSTSLISNTGTDFGPPLEMAIKKLMDADEGMPIAKQASKVIILISDGEDYGKETDAAISQIKDHGVKLFTMGIGTSDGSKIPAGYRFKRDKMGNDVVTKLNSESLISLANETGGNYFEISDQRNDINRLISSIGDIQGELKSSRTADVGANKFTYFLMAALILVALDIMLAVRVIKI</sequence>
<dbReference type="PROSITE" id="PS50234">
    <property type="entry name" value="VWFA"/>
    <property type="match status" value="1"/>
</dbReference>
<organism evidence="7 8">
    <name type="scientific">Flammeovirga pacifica</name>
    <dbReference type="NCBI Taxonomy" id="915059"/>
    <lineage>
        <taxon>Bacteria</taxon>
        <taxon>Pseudomonadati</taxon>
        <taxon>Bacteroidota</taxon>
        <taxon>Cytophagia</taxon>
        <taxon>Cytophagales</taxon>
        <taxon>Flammeovirgaceae</taxon>
        <taxon>Flammeovirga</taxon>
    </lineage>
</organism>
<dbReference type="PANTHER" id="PTHR22550">
    <property type="entry name" value="SPORE GERMINATION PROTEIN"/>
    <property type="match status" value="1"/>
</dbReference>
<dbReference type="SUPFAM" id="SSF53300">
    <property type="entry name" value="vWA-like"/>
    <property type="match status" value="1"/>
</dbReference>
<evidence type="ECO:0000313" key="8">
    <source>
        <dbReference type="Proteomes" id="UP000179797"/>
    </source>
</evidence>
<name>A0A1S1YZN6_FLAPC</name>
<keyword evidence="8" id="KW-1185">Reference proteome</keyword>
<dbReference type="InterPro" id="IPR036465">
    <property type="entry name" value="vWFA_dom_sf"/>
</dbReference>
<dbReference type="Gene3D" id="3.40.50.410">
    <property type="entry name" value="von Willebrand factor, type A domain"/>
    <property type="match status" value="1"/>
</dbReference>
<keyword evidence="4 5" id="KW-0472">Membrane</keyword>
<feature type="domain" description="VWFA" evidence="6">
    <location>
        <begin position="79"/>
        <end position="280"/>
    </location>
</feature>
<dbReference type="STRING" id="915059.NH26_08850"/>
<dbReference type="SMART" id="SM00327">
    <property type="entry name" value="VWA"/>
    <property type="match status" value="1"/>
</dbReference>
<evidence type="ECO:0000256" key="3">
    <source>
        <dbReference type="ARBA" id="ARBA00022989"/>
    </source>
</evidence>